<feature type="transmembrane region" description="Helical" evidence="8">
    <location>
        <begin position="17"/>
        <end position="37"/>
    </location>
</feature>
<evidence type="ECO:0000256" key="5">
    <source>
        <dbReference type="ARBA" id="ARBA00023136"/>
    </source>
</evidence>
<dbReference type="GO" id="GO:0022857">
    <property type="term" value="F:transmembrane transporter activity"/>
    <property type="evidence" value="ECO:0007669"/>
    <property type="project" value="TreeGrafter"/>
</dbReference>
<keyword evidence="12" id="KW-1185">Reference proteome</keyword>
<evidence type="ECO:0000256" key="7">
    <source>
        <dbReference type="SAM" id="MobiDB-lite"/>
    </source>
</evidence>
<name>A0A918FCB7_AGRME</name>
<comment type="caution">
    <text evidence="11">The sequence shown here is derived from an EMBL/GenBank/DDBJ whole genome shotgun (WGS) entry which is preliminary data.</text>
</comment>
<accession>A0A918FCB7</accession>
<feature type="transmembrane region" description="Helical" evidence="8">
    <location>
        <begin position="384"/>
        <end position="406"/>
    </location>
</feature>
<evidence type="ECO:0000256" key="3">
    <source>
        <dbReference type="ARBA" id="ARBA00022692"/>
    </source>
</evidence>
<dbReference type="InterPro" id="IPR050250">
    <property type="entry name" value="Macrolide_Exporter_MacB"/>
</dbReference>
<evidence type="ECO:0000256" key="2">
    <source>
        <dbReference type="ARBA" id="ARBA00022475"/>
    </source>
</evidence>
<evidence type="ECO:0000259" key="9">
    <source>
        <dbReference type="Pfam" id="PF02687"/>
    </source>
</evidence>
<dbReference type="Pfam" id="PF12704">
    <property type="entry name" value="MacB_PCD"/>
    <property type="match status" value="1"/>
</dbReference>
<dbReference type="InterPro" id="IPR003838">
    <property type="entry name" value="ABC3_permease_C"/>
</dbReference>
<protein>
    <submittedName>
        <fullName evidence="11">Membrane protein</fullName>
    </submittedName>
</protein>
<gene>
    <name evidence="11" type="ORF">GCM10010196_25190</name>
</gene>
<feature type="domain" description="MacB-like periplasmic core" evidence="10">
    <location>
        <begin position="17"/>
        <end position="301"/>
    </location>
</feature>
<organism evidence="11 12">
    <name type="scientific">Agromyces mediolanus</name>
    <name type="common">Corynebacterium mediolanum</name>
    <dbReference type="NCBI Taxonomy" id="41986"/>
    <lineage>
        <taxon>Bacteria</taxon>
        <taxon>Bacillati</taxon>
        <taxon>Actinomycetota</taxon>
        <taxon>Actinomycetes</taxon>
        <taxon>Micrococcales</taxon>
        <taxon>Microbacteriaceae</taxon>
        <taxon>Agromyces</taxon>
    </lineage>
</organism>
<dbReference type="RefSeq" id="WP_189085694.1">
    <property type="nucleotide sequence ID" value="NZ_BMRJ01000002.1"/>
</dbReference>
<feature type="compositionally biased region" description="Polar residues" evidence="7">
    <location>
        <begin position="90"/>
        <end position="106"/>
    </location>
</feature>
<evidence type="ECO:0000256" key="1">
    <source>
        <dbReference type="ARBA" id="ARBA00004651"/>
    </source>
</evidence>
<evidence type="ECO:0000256" key="6">
    <source>
        <dbReference type="ARBA" id="ARBA00038076"/>
    </source>
</evidence>
<dbReference type="PANTHER" id="PTHR30572">
    <property type="entry name" value="MEMBRANE COMPONENT OF TRANSPORTER-RELATED"/>
    <property type="match status" value="1"/>
</dbReference>
<keyword evidence="4 8" id="KW-1133">Transmembrane helix</keyword>
<dbReference type="InterPro" id="IPR025857">
    <property type="entry name" value="MacB_PCD"/>
</dbReference>
<dbReference type="Proteomes" id="UP000610303">
    <property type="component" value="Unassembled WGS sequence"/>
</dbReference>
<keyword evidence="3 8" id="KW-0812">Transmembrane</keyword>
<feature type="compositionally biased region" description="Gly residues" evidence="7">
    <location>
        <begin position="159"/>
        <end position="173"/>
    </location>
</feature>
<sequence>MFFTFLRRELAGRRRQTAIVAIGMALAIALVMIVNAVSTGMRDAQAEVLQSVYGVGTDLTVTATPTAPGEGGAAGGPQRFEFDAGAGQTADGSTALSQSRLTSGPGSQTFDAAALDTVQAIDGVEAAAATLALENVTFSGELPAMSQDQGGTEVQTAPDGGGAPPQGGFDGAGGSAFDVDRVTVLGIDPAGAAVGPLSAAAVDEGRGLEASDAGQAVAVLDASYAAIAGLAVGDAIELGGTEFEIVGTVASTSADATTASNAYVPLDLAQSLSGQEGKVSDVYVQAASADRIDAVQASIEEALPETSVSTQSDLAAQVSGSLGSASALISNLGLWVSIAVLAAAFLTAILFTIQGVTRRTREFGTLKAIGWRNRRIVGQVAGESLVQGLIGGAAGLVVGLAGIWVVNLLGLTLGGSTGGGFTAGGPGAMQGADASAGAPPGGMAGGPFGAAASQTATEVVLSAPVTLSVIAIAVGLAVLGGMLAGVIGGWRAARLRPAEALRSVA</sequence>
<reference evidence="11" key="1">
    <citation type="journal article" date="2014" name="Int. J. Syst. Evol. Microbiol.">
        <title>Complete genome sequence of Corynebacterium casei LMG S-19264T (=DSM 44701T), isolated from a smear-ripened cheese.</title>
        <authorList>
            <consortium name="US DOE Joint Genome Institute (JGI-PGF)"/>
            <person name="Walter F."/>
            <person name="Albersmeier A."/>
            <person name="Kalinowski J."/>
            <person name="Ruckert C."/>
        </authorList>
    </citation>
    <scope>NUCLEOTIDE SEQUENCE</scope>
    <source>
        <strain evidence="11">JCM 3346</strain>
    </source>
</reference>
<evidence type="ECO:0000259" key="10">
    <source>
        <dbReference type="Pfam" id="PF12704"/>
    </source>
</evidence>
<evidence type="ECO:0000313" key="11">
    <source>
        <dbReference type="EMBL" id="GGR30108.1"/>
    </source>
</evidence>
<evidence type="ECO:0000256" key="8">
    <source>
        <dbReference type="SAM" id="Phobius"/>
    </source>
</evidence>
<reference evidence="11" key="2">
    <citation type="submission" date="2020-09" db="EMBL/GenBank/DDBJ databases">
        <authorList>
            <person name="Sun Q."/>
            <person name="Ohkuma M."/>
        </authorList>
    </citation>
    <scope>NUCLEOTIDE SEQUENCE</scope>
    <source>
        <strain evidence="11">JCM 3346</strain>
    </source>
</reference>
<feature type="transmembrane region" description="Helical" evidence="8">
    <location>
        <begin position="332"/>
        <end position="353"/>
    </location>
</feature>
<feature type="region of interest" description="Disordered" evidence="7">
    <location>
        <begin position="142"/>
        <end position="173"/>
    </location>
</feature>
<dbReference type="AlphaFoldDB" id="A0A918FCB7"/>
<dbReference type="PANTHER" id="PTHR30572:SF4">
    <property type="entry name" value="ABC TRANSPORTER PERMEASE YTRF"/>
    <property type="match status" value="1"/>
</dbReference>
<dbReference type="EMBL" id="BMRJ01000002">
    <property type="protein sequence ID" value="GGR30108.1"/>
    <property type="molecule type" value="Genomic_DNA"/>
</dbReference>
<evidence type="ECO:0000313" key="12">
    <source>
        <dbReference type="Proteomes" id="UP000610303"/>
    </source>
</evidence>
<feature type="region of interest" description="Disordered" evidence="7">
    <location>
        <begin position="64"/>
        <end position="106"/>
    </location>
</feature>
<feature type="transmembrane region" description="Helical" evidence="8">
    <location>
        <begin position="465"/>
        <end position="487"/>
    </location>
</feature>
<comment type="subcellular location">
    <subcellularLocation>
        <location evidence="1">Cell membrane</location>
        <topology evidence="1">Multi-pass membrane protein</topology>
    </subcellularLocation>
</comment>
<feature type="compositionally biased region" description="Polar residues" evidence="7">
    <location>
        <begin position="146"/>
        <end position="155"/>
    </location>
</feature>
<dbReference type="GO" id="GO:0005886">
    <property type="term" value="C:plasma membrane"/>
    <property type="evidence" value="ECO:0007669"/>
    <property type="project" value="UniProtKB-SubCell"/>
</dbReference>
<evidence type="ECO:0000256" key="4">
    <source>
        <dbReference type="ARBA" id="ARBA00022989"/>
    </source>
</evidence>
<proteinExistence type="inferred from homology"/>
<keyword evidence="5 8" id="KW-0472">Membrane</keyword>
<comment type="similarity">
    <text evidence="6">Belongs to the ABC-4 integral membrane protein family.</text>
</comment>
<dbReference type="Pfam" id="PF02687">
    <property type="entry name" value="FtsX"/>
    <property type="match status" value="1"/>
</dbReference>
<keyword evidence="2" id="KW-1003">Cell membrane</keyword>
<feature type="domain" description="ABC3 transporter permease C-terminal" evidence="9">
    <location>
        <begin position="337"/>
        <end position="495"/>
    </location>
</feature>